<dbReference type="EMBL" id="PCYJ01000022">
    <property type="protein sequence ID" value="PIR45428.1"/>
    <property type="molecule type" value="Genomic_DNA"/>
</dbReference>
<reference evidence="2 3" key="1">
    <citation type="submission" date="2017-09" db="EMBL/GenBank/DDBJ databases">
        <title>Depth-based differentiation of microbial function through sediment-hosted aquifers and enrichment of novel symbionts in the deep terrestrial subsurface.</title>
        <authorList>
            <person name="Probst A.J."/>
            <person name="Ladd B."/>
            <person name="Jarett J.K."/>
            <person name="Geller-Mcgrath D.E."/>
            <person name="Sieber C.M."/>
            <person name="Emerson J.B."/>
            <person name="Anantharaman K."/>
            <person name="Thomas B.C."/>
            <person name="Malmstrom R."/>
            <person name="Stieglmeier M."/>
            <person name="Klingl A."/>
            <person name="Woyke T."/>
            <person name="Ryan C.M."/>
            <person name="Banfield J.F."/>
        </authorList>
    </citation>
    <scope>NUCLEOTIDE SEQUENCE [LARGE SCALE GENOMIC DNA]</scope>
    <source>
        <strain evidence="2">CG10_big_fil_rev_8_21_14_0_10_50_13</strain>
    </source>
</reference>
<gene>
    <name evidence="2" type="ORF">COV09_01570</name>
</gene>
<evidence type="ECO:0000313" key="3">
    <source>
        <dbReference type="Proteomes" id="UP000230906"/>
    </source>
</evidence>
<dbReference type="InterPro" id="IPR013766">
    <property type="entry name" value="Thioredoxin_domain"/>
</dbReference>
<evidence type="ECO:0000259" key="1">
    <source>
        <dbReference type="PROSITE" id="PS51352"/>
    </source>
</evidence>
<comment type="caution">
    <text evidence="2">The sequence shown here is derived from an EMBL/GenBank/DDBJ whole genome shotgun (WGS) entry which is preliminary data.</text>
</comment>
<sequence>MKNILILGLLAVIAGWGYWWYQSQAVVTNDEADLISTTTPNQSKSASQTITVAEEGESMLGGASSELVYKGKKLAGDSSPLLDFTPEDYAAAKLSDKLVVLYFYANWCPICREEFPKMEDAFDELTGDRVIGFRVNYNDNQTSEAERELASEFGVAYQHTKVFLKNGERVGKYPDSWDKDRYLTEISANLI</sequence>
<organism evidence="2 3">
    <name type="scientific">Candidatus Vogelbacteria bacterium CG10_big_fil_rev_8_21_14_0_10_50_13</name>
    <dbReference type="NCBI Taxonomy" id="1975044"/>
    <lineage>
        <taxon>Bacteria</taxon>
        <taxon>Candidatus Vogeliibacteriota</taxon>
    </lineage>
</organism>
<protein>
    <recommendedName>
        <fullName evidence="1">Thioredoxin domain-containing protein</fullName>
    </recommendedName>
</protein>
<dbReference type="Gene3D" id="3.40.30.10">
    <property type="entry name" value="Glutaredoxin"/>
    <property type="match status" value="1"/>
</dbReference>
<dbReference type="InterPro" id="IPR036249">
    <property type="entry name" value="Thioredoxin-like_sf"/>
</dbReference>
<dbReference type="AlphaFoldDB" id="A0A2H0RFY7"/>
<dbReference type="PROSITE" id="PS51352">
    <property type="entry name" value="THIOREDOXIN_2"/>
    <property type="match status" value="1"/>
</dbReference>
<feature type="domain" description="Thioredoxin" evidence="1">
    <location>
        <begin position="58"/>
        <end position="191"/>
    </location>
</feature>
<dbReference type="Proteomes" id="UP000230906">
    <property type="component" value="Unassembled WGS sequence"/>
</dbReference>
<name>A0A2H0RFY7_9BACT</name>
<proteinExistence type="predicted"/>
<evidence type="ECO:0000313" key="2">
    <source>
        <dbReference type="EMBL" id="PIR45428.1"/>
    </source>
</evidence>
<dbReference type="CDD" id="cd02947">
    <property type="entry name" value="TRX_family"/>
    <property type="match status" value="1"/>
</dbReference>
<dbReference type="Pfam" id="PF00085">
    <property type="entry name" value="Thioredoxin"/>
    <property type="match status" value="1"/>
</dbReference>
<accession>A0A2H0RFY7</accession>
<dbReference type="SUPFAM" id="SSF52833">
    <property type="entry name" value="Thioredoxin-like"/>
    <property type="match status" value="1"/>
</dbReference>